<dbReference type="Gene3D" id="3.40.50.720">
    <property type="entry name" value="NAD(P)-binding Rossmann-like Domain"/>
    <property type="match status" value="1"/>
</dbReference>
<organism evidence="2 3">
    <name type="scientific">Maribacter aurantiacus</name>
    <dbReference type="NCBI Taxonomy" id="1882343"/>
    <lineage>
        <taxon>Bacteria</taxon>
        <taxon>Pseudomonadati</taxon>
        <taxon>Bacteroidota</taxon>
        <taxon>Flavobacteriia</taxon>
        <taxon>Flavobacteriales</taxon>
        <taxon>Flavobacteriaceae</taxon>
        <taxon>Maribacter</taxon>
    </lineage>
</organism>
<dbReference type="EMBL" id="VBUK01000009">
    <property type="protein sequence ID" value="TLF43169.1"/>
    <property type="molecule type" value="Genomic_DNA"/>
</dbReference>
<dbReference type="Proteomes" id="UP000308382">
    <property type="component" value="Unassembled WGS sequence"/>
</dbReference>
<comment type="caution">
    <text evidence="2">The sequence shown here is derived from an EMBL/GenBank/DDBJ whole genome shotgun (WGS) entry which is preliminary data.</text>
</comment>
<dbReference type="InterPro" id="IPR002347">
    <property type="entry name" value="SDR_fam"/>
</dbReference>
<dbReference type="CDD" id="cd05374">
    <property type="entry name" value="17beta-HSD-like_SDR_c"/>
    <property type="match status" value="1"/>
</dbReference>
<dbReference type="AlphaFoldDB" id="A0A5R8M411"/>
<sequence>MEQRILITGASGGFGFLTCQSLIEKGYKVVGTMRSTKGKNEKVADSLKSIGVHLVEMDVTNEESVNKGVKNAIDLLNGLDVLINNAGVGVFGMQEHFTPDDMKYVFDVNVFGVQRVMRATLPHFRKQGKGTVIYTSSLLGRMTLPFYGVYNASKWALEAIAENYRTELSAFGIESSIIEPGGFPTTFMENLKKPSDNSRDEAYGDFMQAPKAMFDGFEQALEANTEQRPQKVADAITNLIAIPYGEKPMRTVVDYMGMGEHITNYNEMLDNVTFGIYSAFGNEGMLKINK</sequence>
<name>A0A5R8M411_9FLAO</name>
<protein>
    <submittedName>
        <fullName evidence="2">SDR family oxidoreductase</fullName>
    </submittedName>
</protein>
<dbReference type="PROSITE" id="PS00061">
    <property type="entry name" value="ADH_SHORT"/>
    <property type="match status" value="1"/>
</dbReference>
<dbReference type="PANTHER" id="PTHR43976">
    <property type="entry name" value="SHORT CHAIN DEHYDROGENASE"/>
    <property type="match status" value="1"/>
</dbReference>
<gene>
    <name evidence="2" type="ORF">FEK29_13720</name>
</gene>
<keyword evidence="3" id="KW-1185">Reference proteome</keyword>
<dbReference type="RefSeq" id="WP_138259015.1">
    <property type="nucleotide sequence ID" value="NZ_VBUK01000009.1"/>
</dbReference>
<accession>A0A5R8M411</accession>
<evidence type="ECO:0000313" key="3">
    <source>
        <dbReference type="Proteomes" id="UP000308382"/>
    </source>
</evidence>
<evidence type="ECO:0000313" key="2">
    <source>
        <dbReference type="EMBL" id="TLF43169.1"/>
    </source>
</evidence>
<dbReference type="Pfam" id="PF00106">
    <property type="entry name" value="adh_short"/>
    <property type="match status" value="1"/>
</dbReference>
<dbReference type="InterPro" id="IPR020904">
    <property type="entry name" value="Sc_DH/Rdtase_CS"/>
</dbReference>
<proteinExistence type="inferred from homology"/>
<dbReference type="InterPro" id="IPR051911">
    <property type="entry name" value="SDR_oxidoreductase"/>
</dbReference>
<evidence type="ECO:0000256" key="1">
    <source>
        <dbReference type="RuleBase" id="RU000363"/>
    </source>
</evidence>
<dbReference type="PRINTS" id="PR00080">
    <property type="entry name" value="SDRFAMILY"/>
</dbReference>
<dbReference type="OrthoDB" id="822355at2"/>
<reference evidence="2 3" key="1">
    <citation type="journal article" date="2017" name="Int. J. Syst. Evol. Microbiol.">
        <title>Maripseudobacter aurantiacus gen. nov., sp. nov., a novel member of the family Flavobacteriaceae isolated from a sedimentation basin.</title>
        <authorList>
            <person name="Chen C."/>
            <person name="Su Y."/>
            <person name="Tao T."/>
            <person name="Fu G."/>
            <person name="Zhang C."/>
            <person name="Sun C."/>
            <person name="Zhang X."/>
            <person name="Wu M."/>
        </authorList>
    </citation>
    <scope>NUCLEOTIDE SEQUENCE [LARGE SCALE GENOMIC DNA]</scope>
    <source>
        <strain evidence="3">CDA4</strain>
    </source>
</reference>
<dbReference type="PANTHER" id="PTHR43976:SF9">
    <property type="entry name" value="OXIDOREDUCTASE"/>
    <property type="match status" value="1"/>
</dbReference>
<comment type="similarity">
    <text evidence="1">Belongs to the short-chain dehydrogenases/reductases (SDR) family.</text>
</comment>
<dbReference type="SUPFAM" id="SSF51735">
    <property type="entry name" value="NAD(P)-binding Rossmann-fold domains"/>
    <property type="match status" value="1"/>
</dbReference>
<dbReference type="InterPro" id="IPR036291">
    <property type="entry name" value="NAD(P)-bd_dom_sf"/>
</dbReference>
<dbReference type="PRINTS" id="PR00081">
    <property type="entry name" value="GDHRDH"/>
</dbReference>